<dbReference type="Proteomes" id="UP000185604">
    <property type="component" value="Unassembled WGS sequence"/>
</dbReference>
<organism evidence="2 3">
    <name type="scientific">Bacillus paralicheniformis</name>
    <dbReference type="NCBI Taxonomy" id="1648923"/>
    <lineage>
        <taxon>Bacteria</taxon>
        <taxon>Bacillati</taxon>
        <taxon>Bacillota</taxon>
        <taxon>Bacilli</taxon>
        <taxon>Bacillales</taxon>
        <taxon>Bacillaceae</taxon>
        <taxon>Bacillus</taxon>
    </lineage>
</organism>
<evidence type="ECO:0000313" key="3">
    <source>
        <dbReference type="Proteomes" id="UP000185604"/>
    </source>
</evidence>
<dbReference type="AlphaFoldDB" id="A0A7Z1B2P0"/>
<protein>
    <submittedName>
        <fullName evidence="2">Uncharacterized protein</fullName>
    </submittedName>
</protein>
<feature type="transmembrane region" description="Helical" evidence="1">
    <location>
        <begin position="17"/>
        <end position="35"/>
    </location>
</feature>
<evidence type="ECO:0000313" key="2">
    <source>
        <dbReference type="EMBL" id="OLF90251.1"/>
    </source>
</evidence>
<dbReference type="EMBL" id="LKPO01000021">
    <property type="protein sequence ID" value="OLF90251.1"/>
    <property type="molecule type" value="Genomic_DNA"/>
</dbReference>
<evidence type="ECO:0000256" key="1">
    <source>
        <dbReference type="SAM" id="Phobius"/>
    </source>
</evidence>
<keyword evidence="1" id="KW-0472">Membrane</keyword>
<sequence>MAGFIYSTSKSAKSANLILFTLIIAFTISFVKFLLNSQYYIQSARSLFYACHDLFCKKHRPMAGKYSSCGKREKILFE</sequence>
<keyword evidence="1" id="KW-1133">Transmembrane helix</keyword>
<accession>A0A7Z1B2P0</accession>
<keyword evidence="1" id="KW-0812">Transmembrane</keyword>
<name>A0A7Z1B2P0_9BACI</name>
<comment type="caution">
    <text evidence="2">The sequence shown here is derived from an EMBL/GenBank/DDBJ whole genome shotgun (WGS) entry which is preliminary data.</text>
</comment>
<proteinExistence type="predicted"/>
<gene>
    <name evidence="2" type="ORF">B4121_3526</name>
</gene>
<reference evidence="2 3" key="1">
    <citation type="journal article" date="2016" name="Front. Microbiol.">
        <title>High-Level Heat Resistance of Spores of Bacillus amyloliquefaciens and Bacillus licheniformis Results from the Presence of a spoVA Operon in a Tn1546 Transposon.</title>
        <authorList>
            <person name="Berendsen E.M."/>
            <person name="Koning R.A."/>
            <person name="Boekhorst J."/>
            <person name="de Jong A."/>
            <person name="Kuipers O.P."/>
            <person name="Wells-Bennik M.H."/>
        </authorList>
    </citation>
    <scope>NUCLEOTIDE SEQUENCE [LARGE SCALE GENOMIC DNA]</scope>
    <source>
        <strain evidence="2 3">B4121</strain>
    </source>
</reference>